<dbReference type="PANTHER" id="PTHR44591">
    <property type="entry name" value="STRESS RESPONSE REGULATOR PROTEIN 1"/>
    <property type="match status" value="1"/>
</dbReference>
<evidence type="ECO:0000313" key="5">
    <source>
        <dbReference type="Proteomes" id="UP000297855"/>
    </source>
</evidence>
<dbReference type="GO" id="GO:0000160">
    <property type="term" value="P:phosphorelay signal transduction system"/>
    <property type="evidence" value="ECO:0007669"/>
    <property type="project" value="InterPro"/>
</dbReference>
<sequence length="140" mass="15503">MKPLVLVVDDNDRYANNLKAYLENLGCRVLRATDAEQGWNLFLQNRSELAGVITDITMETQTSGLWMIRKIHKIGFSGIKVIATTGFDVFGVMAISKFLLPTFAGISFMVPKIPLKNGNVLMLPTGIASEPFEKAIFLHS</sequence>
<dbReference type="OrthoDB" id="333308at2"/>
<evidence type="ECO:0000256" key="1">
    <source>
        <dbReference type="ARBA" id="ARBA00022553"/>
    </source>
</evidence>
<dbReference type="Pfam" id="PF00072">
    <property type="entry name" value="Response_reg"/>
    <property type="match status" value="1"/>
</dbReference>
<evidence type="ECO:0000256" key="2">
    <source>
        <dbReference type="PROSITE-ProRule" id="PRU00169"/>
    </source>
</evidence>
<dbReference type="RefSeq" id="WP_135812185.1">
    <property type="nucleotide sequence ID" value="NZ_RQEV01000003.1"/>
</dbReference>
<feature type="domain" description="Response regulatory" evidence="3">
    <location>
        <begin position="4"/>
        <end position="127"/>
    </location>
</feature>
<keyword evidence="1 2" id="KW-0597">Phosphoprotein</keyword>
<dbReference type="InterPro" id="IPR001789">
    <property type="entry name" value="Sig_transdc_resp-reg_receiver"/>
</dbReference>
<dbReference type="SUPFAM" id="SSF52172">
    <property type="entry name" value="CheY-like"/>
    <property type="match status" value="1"/>
</dbReference>
<accession>A0A4R9GRU7</accession>
<organism evidence="4 5">
    <name type="scientific">Leptospira fluminis</name>
    <dbReference type="NCBI Taxonomy" id="2484979"/>
    <lineage>
        <taxon>Bacteria</taxon>
        <taxon>Pseudomonadati</taxon>
        <taxon>Spirochaetota</taxon>
        <taxon>Spirochaetia</taxon>
        <taxon>Leptospirales</taxon>
        <taxon>Leptospiraceae</taxon>
        <taxon>Leptospira</taxon>
    </lineage>
</organism>
<feature type="modified residue" description="4-aspartylphosphate" evidence="2">
    <location>
        <position position="55"/>
    </location>
</feature>
<proteinExistence type="predicted"/>
<dbReference type="PANTHER" id="PTHR44591:SF3">
    <property type="entry name" value="RESPONSE REGULATORY DOMAIN-CONTAINING PROTEIN"/>
    <property type="match status" value="1"/>
</dbReference>
<name>A0A4R9GRU7_9LEPT</name>
<dbReference type="Gene3D" id="3.40.50.2300">
    <property type="match status" value="1"/>
</dbReference>
<dbReference type="AlphaFoldDB" id="A0A4R9GRU7"/>
<reference evidence="4" key="1">
    <citation type="journal article" date="2019" name="PLoS Negl. Trop. Dis.">
        <title>Revisiting the worldwide diversity of Leptospira species in the environment.</title>
        <authorList>
            <person name="Vincent A.T."/>
            <person name="Schiettekatte O."/>
            <person name="Bourhy P."/>
            <person name="Veyrier F.J."/>
            <person name="Picardeau M."/>
        </authorList>
    </citation>
    <scope>NUCLEOTIDE SEQUENCE [LARGE SCALE GENOMIC DNA]</scope>
    <source>
        <strain evidence="4">SCS5</strain>
    </source>
</reference>
<comment type="caution">
    <text evidence="4">The sequence shown here is derived from an EMBL/GenBank/DDBJ whole genome shotgun (WGS) entry which is preliminary data.</text>
</comment>
<gene>
    <name evidence="4" type="ORF">EHO61_03235</name>
</gene>
<evidence type="ECO:0000259" key="3">
    <source>
        <dbReference type="PROSITE" id="PS50110"/>
    </source>
</evidence>
<keyword evidence="5" id="KW-1185">Reference proteome</keyword>
<protein>
    <submittedName>
        <fullName evidence="4">Response regulator</fullName>
    </submittedName>
</protein>
<dbReference type="PROSITE" id="PS50110">
    <property type="entry name" value="RESPONSE_REGULATORY"/>
    <property type="match status" value="1"/>
</dbReference>
<dbReference type="Proteomes" id="UP000297855">
    <property type="component" value="Unassembled WGS sequence"/>
</dbReference>
<evidence type="ECO:0000313" key="4">
    <source>
        <dbReference type="EMBL" id="TGK20888.1"/>
    </source>
</evidence>
<dbReference type="EMBL" id="RQEV01000003">
    <property type="protein sequence ID" value="TGK20888.1"/>
    <property type="molecule type" value="Genomic_DNA"/>
</dbReference>
<dbReference type="InterPro" id="IPR050595">
    <property type="entry name" value="Bact_response_regulator"/>
</dbReference>
<dbReference type="InterPro" id="IPR011006">
    <property type="entry name" value="CheY-like_superfamily"/>
</dbReference>